<protein>
    <submittedName>
        <fullName evidence="3">Uncharacterized protein</fullName>
    </submittedName>
</protein>
<organism evidence="2 3">
    <name type="scientific">Romanomermis culicivorax</name>
    <name type="common">Nematode worm</name>
    <dbReference type="NCBI Taxonomy" id="13658"/>
    <lineage>
        <taxon>Eukaryota</taxon>
        <taxon>Metazoa</taxon>
        <taxon>Ecdysozoa</taxon>
        <taxon>Nematoda</taxon>
        <taxon>Enoplea</taxon>
        <taxon>Dorylaimia</taxon>
        <taxon>Mermithida</taxon>
        <taxon>Mermithoidea</taxon>
        <taxon>Mermithidae</taxon>
        <taxon>Romanomermis</taxon>
    </lineage>
</organism>
<evidence type="ECO:0000313" key="3">
    <source>
        <dbReference type="WBParaSite" id="nRc.2.0.1.t11198-RA"/>
    </source>
</evidence>
<evidence type="ECO:0000256" key="1">
    <source>
        <dbReference type="SAM" id="Phobius"/>
    </source>
</evidence>
<evidence type="ECO:0000313" key="2">
    <source>
        <dbReference type="Proteomes" id="UP000887565"/>
    </source>
</evidence>
<feature type="transmembrane region" description="Helical" evidence="1">
    <location>
        <begin position="12"/>
        <end position="40"/>
    </location>
</feature>
<dbReference type="AlphaFoldDB" id="A0A915IBP0"/>
<accession>A0A915IBP0</accession>
<keyword evidence="1" id="KW-0812">Transmembrane</keyword>
<reference evidence="3" key="1">
    <citation type="submission" date="2022-11" db="UniProtKB">
        <authorList>
            <consortium name="WormBaseParasite"/>
        </authorList>
    </citation>
    <scope>IDENTIFICATION</scope>
</reference>
<proteinExistence type="predicted"/>
<keyword evidence="2" id="KW-1185">Reference proteome</keyword>
<dbReference type="Proteomes" id="UP000887565">
    <property type="component" value="Unplaced"/>
</dbReference>
<name>A0A915IBP0_ROMCU</name>
<keyword evidence="1" id="KW-1133">Transmembrane helix</keyword>
<sequence length="63" mass="6461">MVMGVGGRRGLIVIVIAIAGFLVIAVVVIAMWVAGIIMAIETNQTGVARITALIGGITTVGRR</sequence>
<dbReference type="WBParaSite" id="nRc.2.0.1.t11198-RA">
    <property type="protein sequence ID" value="nRc.2.0.1.t11198-RA"/>
    <property type="gene ID" value="nRc.2.0.1.g11198"/>
</dbReference>
<keyword evidence="1" id="KW-0472">Membrane</keyword>